<dbReference type="HAMAP" id="MF_01987">
    <property type="entry name" value="Ribokinase"/>
    <property type="match status" value="1"/>
</dbReference>
<feature type="binding site" evidence="9">
    <location>
        <position position="248"/>
    </location>
    <ligand>
        <name>K(+)</name>
        <dbReference type="ChEBI" id="CHEBI:29103"/>
    </ligand>
</feature>
<evidence type="ECO:0000256" key="6">
    <source>
        <dbReference type="ARBA" id="ARBA00022842"/>
    </source>
</evidence>
<feature type="binding site" evidence="9">
    <location>
        <position position="153"/>
    </location>
    <ligand>
        <name>substrate</name>
    </ligand>
</feature>
<name>A0ABW7ULI3_9ACTN</name>
<dbReference type="GO" id="GO:0004747">
    <property type="term" value="F:ribokinase activity"/>
    <property type="evidence" value="ECO:0007669"/>
    <property type="project" value="UniProtKB-EC"/>
</dbReference>
<comment type="function">
    <text evidence="9">Catalyzes the phosphorylation of ribose at O-5 in a reaction requiring ATP and magnesium. The resulting D-ribose-5-phosphate can then be used either for sythesis of nucleotides, histidine, and tryptophan, or as a component of the pentose phosphate pathway.</text>
</comment>
<sequence length="311" mass="31658">MTGSPLLNAPSPGDRPRVVVVGSANLDLFAETPRLPRPGETVLGTSVRRAPGGKGLNQAVAAAAFGARTTLIAAVGEDAPGSELLGALRESGVDTGRCRTLPGETTGTAVITVDEEGANHIVVVPGANSSLTPLTGADREAIAQADVVLCQLEIPVETVAEAAAEARRHGVPVLLNVSPARDLPPELLDSVSVLIVNEHEAEHLRRGRAGIPPGTAVLTTLGPDGAELAGADGETPVRVAAPPAEPVDTTGAGDTFAGTFAAATAERLPPAEALRIACAAASVSVERPGASASVPARGETDQRYRAFYRRR</sequence>
<evidence type="ECO:0000256" key="4">
    <source>
        <dbReference type="ARBA" id="ARBA00022777"/>
    </source>
</evidence>
<dbReference type="PANTHER" id="PTHR10584:SF166">
    <property type="entry name" value="RIBOKINASE"/>
    <property type="match status" value="1"/>
</dbReference>
<evidence type="ECO:0000313" key="11">
    <source>
        <dbReference type="EMBL" id="MFI1962610.1"/>
    </source>
</evidence>
<dbReference type="SUPFAM" id="SSF53613">
    <property type="entry name" value="Ribokinase-like"/>
    <property type="match status" value="1"/>
</dbReference>
<feature type="binding site" evidence="9">
    <location>
        <begin position="25"/>
        <end position="27"/>
    </location>
    <ligand>
        <name>substrate</name>
    </ligand>
</feature>
<feature type="binding site" evidence="9">
    <location>
        <begin position="53"/>
        <end position="57"/>
    </location>
    <ligand>
        <name>substrate</name>
    </ligand>
</feature>
<accession>A0ABW7ULI3</accession>
<keyword evidence="5 9" id="KW-0067">ATP-binding</keyword>
<reference evidence="11 12" key="1">
    <citation type="submission" date="2024-10" db="EMBL/GenBank/DDBJ databases">
        <title>The Natural Products Discovery Center: Release of the First 8490 Sequenced Strains for Exploring Actinobacteria Biosynthetic Diversity.</title>
        <authorList>
            <person name="Kalkreuter E."/>
            <person name="Kautsar S.A."/>
            <person name="Yang D."/>
            <person name="Bader C.D."/>
            <person name="Teijaro C.N."/>
            <person name="Fluegel L."/>
            <person name="Davis C.M."/>
            <person name="Simpson J.R."/>
            <person name="Lauterbach L."/>
            <person name="Steele A.D."/>
            <person name="Gui C."/>
            <person name="Meng S."/>
            <person name="Li G."/>
            <person name="Viehrig K."/>
            <person name="Ye F."/>
            <person name="Su P."/>
            <person name="Kiefer A.F."/>
            <person name="Nichols A."/>
            <person name="Cepeda A.J."/>
            <person name="Yan W."/>
            <person name="Fan B."/>
            <person name="Jiang Y."/>
            <person name="Adhikari A."/>
            <person name="Zheng C.-J."/>
            <person name="Schuster L."/>
            <person name="Cowan T.M."/>
            <person name="Smanski M.J."/>
            <person name="Chevrette M.G."/>
            <person name="De Carvalho L.P.S."/>
            <person name="Shen B."/>
        </authorList>
    </citation>
    <scope>NUCLEOTIDE SEQUENCE [LARGE SCALE GENOMIC DNA]</scope>
    <source>
        <strain evidence="11 12">NPDC020327</strain>
    </source>
</reference>
<dbReference type="RefSeq" id="WP_055472222.1">
    <property type="nucleotide sequence ID" value="NZ_JBIRWE010000001.1"/>
</dbReference>
<feature type="binding site" evidence="9">
    <location>
        <position position="293"/>
    </location>
    <ligand>
        <name>K(+)</name>
        <dbReference type="ChEBI" id="CHEBI:29103"/>
    </ligand>
</feature>
<protein>
    <recommendedName>
        <fullName evidence="9">Ribokinase</fullName>
        <shortName evidence="9">RK</shortName>
        <ecNumber evidence="9">2.7.1.15</ecNumber>
    </recommendedName>
</protein>
<evidence type="ECO:0000256" key="8">
    <source>
        <dbReference type="ARBA" id="ARBA00023277"/>
    </source>
</evidence>
<feature type="active site" description="Proton acceptor" evidence="9">
    <location>
        <position position="254"/>
    </location>
</feature>
<keyword evidence="8 9" id="KW-0119">Carbohydrate metabolism</keyword>
<feature type="binding site" evidence="9">
    <location>
        <position position="254"/>
    </location>
    <ligand>
        <name>substrate</name>
    </ligand>
</feature>
<dbReference type="Gene3D" id="3.40.1190.20">
    <property type="match status" value="1"/>
</dbReference>
<dbReference type="PANTHER" id="PTHR10584">
    <property type="entry name" value="SUGAR KINASE"/>
    <property type="match status" value="1"/>
</dbReference>
<comment type="subcellular location">
    <subcellularLocation>
        <location evidence="9">Cytoplasm</location>
    </subcellularLocation>
</comment>
<feature type="binding site" evidence="9">
    <location>
        <begin position="253"/>
        <end position="254"/>
    </location>
    <ligand>
        <name>ATP</name>
        <dbReference type="ChEBI" id="CHEBI:30616"/>
    </ligand>
</feature>
<comment type="cofactor">
    <cofactor evidence="9">
        <name>Mg(2+)</name>
        <dbReference type="ChEBI" id="CHEBI:18420"/>
    </cofactor>
    <text evidence="9">Requires a divalent cation, most likely magnesium in vivo, as an electrophilic catalyst to aid phosphoryl group transfer. It is the chelate of the metal and the nucleotide that is the actual substrate.</text>
</comment>
<comment type="similarity">
    <text evidence="9">Belongs to the carbohydrate kinase PfkB family. Ribokinase subfamily.</text>
</comment>
<keyword evidence="3 9" id="KW-0547">Nucleotide-binding</keyword>
<keyword evidence="4 9" id="KW-0418">Kinase</keyword>
<evidence type="ECO:0000256" key="5">
    <source>
        <dbReference type="ARBA" id="ARBA00022840"/>
    </source>
</evidence>
<keyword evidence="2 9" id="KW-0479">Metal-binding</keyword>
<gene>
    <name evidence="9" type="primary">rbsK</name>
    <name evidence="11" type="ORF">ACH429_00450</name>
</gene>
<organism evidence="11 12">
    <name type="scientific">Streptomyces pathocidini</name>
    <dbReference type="NCBI Taxonomy" id="1650571"/>
    <lineage>
        <taxon>Bacteria</taxon>
        <taxon>Bacillati</taxon>
        <taxon>Actinomycetota</taxon>
        <taxon>Actinomycetes</taxon>
        <taxon>Kitasatosporales</taxon>
        <taxon>Streptomycetaceae</taxon>
        <taxon>Streptomyces</taxon>
    </lineage>
</organism>
<feature type="domain" description="Carbohydrate kinase PfkB" evidence="10">
    <location>
        <begin position="17"/>
        <end position="296"/>
    </location>
</feature>
<feature type="binding site" evidence="9">
    <location>
        <position position="197"/>
    </location>
    <ligand>
        <name>ATP</name>
        <dbReference type="ChEBI" id="CHEBI:30616"/>
    </ligand>
</feature>
<keyword evidence="12" id="KW-1185">Reference proteome</keyword>
<dbReference type="Pfam" id="PF00294">
    <property type="entry name" value="PfkB"/>
    <property type="match status" value="1"/>
</dbReference>
<dbReference type="Proteomes" id="UP001611548">
    <property type="component" value="Unassembled WGS sequence"/>
</dbReference>
<feature type="binding site" evidence="9">
    <location>
        <begin position="220"/>
        <end position="225"/>
    </location>
    <ligand>
        <name>ATP</name>
        <dbReference type="ChEBI" id="CHEBI:30616"/>
    </ligand>
</feature>
<evidence type="ECO:0000256" key="3">
    <source>
        <dbReference type="ARBA" id="ARBA00022741"/>
    </source>
</evidence>
<dbReference type="CDD" id="cd01174">
    <property type="entry name" value="ribokinase"/>
    <property type="match status" value="1"/>
</dbReference>
<evidence type="ECO:0000313" key="12">
    <source>
        <dbReference type="Proteomes" id="UP001611548"/>
    </source>
</evidence>
<comment type="pathway">
    <text evidence="9">Carbohydrate metabolism; D-ribose degradation; D-ribose 5-phosphate from beta-D-ribopyranose: step 2/2.</text>
</comment>
<feature type="binding site" evidence="9">
    <location>
        <position position="250"/>
    </location>
    <ligand>
        <name>K(+)</name>
        <dbReference type="ChEBI" id="CHEBI:29103"/>
    </ligand>
</feature>
<keyword evidence="1 9" id="KW-0808">Transferase</keyword>
<dbReference type="InterPro" id="IPR011611">
    <property type="entry name" value="PfkB_dom"/>
</dbReference>
<evidence type="ECO:0000256" key="7">
    <source>
        <dbReference type="ARBA" id="ARBA00022958"/>
    </source>
</evidence>
<dbReference type="PRINTS" id="PR00990">
    <property type="entry name" value="RIBOKINASE"/>
</dbReference>
<dbReference type="InterPro" id="IPR029056">
    <property type="entry name" value="Ribokinase-like"/>
</dbReference>
<comment type="subunit">
    <text evidence="9">Homodimer.</text>
</comment>
<comment type="caution">
    <text evidence="9">Lacks conserved residue(s) required for the propagation of feature annotation.</text>
</comment>
<keyword evidence="9" id="KW-0963">Cytoplasm</keyword>
<dbReference type="InterPro" id="IPR011877">
    <property type="entry name" value="Ribokinase"/>
</dbReference>
<dbReference type="InterPro" id="IPR002139">
    <property type="entry name" value="Ribo/fructo_kinase"/>
</dbReference>
<evidence type="ECO:0000259" key="10">
    <source>
        <dbReference type="Pfam" id="PF00294"/>
    </source>
</evidence>
<evidence type="ECO:0000256" key="9">
    <source>
        <dbReference type="HAMAP-Rule" id="MF_01987"/>
    </source>
</evidence>
<comment type="catalytic activity">
    <reaction evidence="9">
        <text>D-ribose + ATP = D-ribose 5-phosphate + ADP + H(+)</text>
        <dbReference type="Rhea" id="RHEA:13697"/>
        <dbReference type="ChEBI" id="CHEBI:15378"/>
        <dbReference type="ChEBI" id="CHEBI:30616"/>
        <dbReference type="ChEBI" id="CHEBI:47013"/>
        <dbReference type="ChEBI" id="CHEBI:78346"/>
        <dbReference type="ChEBI" id="CHEBI:456216"/>
        <dbReference type="EC" id="2.7.1.15"/>
    </reaction>
</comment>
<proteinExistence type="inferred from homology"/>
<feature type="binding site" evidence="9">
    <location>
        <position position="289"/>
    </location>
    <ligand>
        <name>K(+)</name>
        <dbReference type="ChEBI" id="CHEBI:29103"/>
    </ligand>
</feature>
<feature type="binding site" evidence="9">
    <location>
        <position position="284"/>
    </location>
    <ligand>
        <name>K(+)</name>
        <dbReference type="ChEBI" id="CHEBI:29103"/>
    </ligand>
</feature>
<evidence type="ECO:0000256" key="1">
    <source>
        <dbReference type="ARBA" id="ARBA00022679"/>
    </source>
</evidence>
<feature type="binding site" evidence="9">
    <location>
        <position position="287"/>
    </location>
    <ligand>
        <name>K(+)</name>
        <dbReference type="ChEBI" id="CHEBI:29103"/>
    </ligand>
</feature>
<comment type="activity regulation">
    <text evidence="9">Activated by a monovalent cation that binds near, but not in, the active site. The most likely occupant of the site in vivo is potassium. Ion binding induces a conformational change that may alter substrate affinity.</text>
</comment>
<dbReference type="EC" id="2.7.1.15" evidence="9"/>
<keyword evidence="6 9" id="KW-0460">Magnesium</keyword>
<evidence type="ECO:0000256" key="2">
    <source>
        <dbReference type="ARBA" id="ARBA00022723"/>
    </source>
</evidence>
<dbReference type="EMBL" id="JBIRWE010000001">
    <property type="protein sequence ID" value="MFI1962610.1"/>
    <property type="molecule type" value="Genomic_DNA"/>
</dbReference>
<keyword evidence="7 9" id="KW-0630">Potassium</keyword>
<comment type="caution">
    <text evidence="11">The sequence shown here is derived from an EMBL/GenBank/DDBJ whole genome shotgun (WGS) entry which is preliminary data.</text>
</comment>